<dbReference type="PANTHER" id="PTHR38706:SF2">
    <property type="match status" value="1"/>
</dbReference>
<evidence type="ECO:0000256" key="1">
    <source>
        <dbReference type="SAM" id="Phobius"/>
    </source>
</evidence>
<keyword evidence="1" id="KW-1133">Transmembrane helix</keyword>
<feature type="transmembrane region" description="Helical" evidence="1">
    <location>
        <begin position="185"/>
        <end position="208"/>
    </location>
</feature>
<name>A0A8D0A208_SANLU</name>
<organism evidence="2 3">
    <name type="scientific">Sander lucioperca</name>
    <name type="common">Pike-perch</name>
    <name type="synonym">Perca lucioperca</name>
    <dbReference type="NCBI Taxonomy" id="283035"/>
    <lineage>
        <taxon>Eukaryota</taxon>
        <taxon>Metazoa</taxon>
        <taxon>Chordata</taxon>
        <taxon>Craniata</taxon>
        <taxon>Vertebrata</taxon>
        <taxon>Euteleostomi</taxon>
        <taxon>Actinopterygii</taxon>
        <taxon>Neopterygii</taxon>
        <taxon>Teleostei</taxon>
        <taxon>Neoteleostei</taxon>
        <taxon>Acanthomorphata</taxon>
        <taxon>Eupercaria</taxon>
        <taxon>Perciformes</taxon>
        <taxon>Percoidei</taxon>
        <taxon>Percidae</taxon>
        <taxon>Luciopercinae</taxon>
        <taxon>Sander</taxon>
    </lineage>
</organism>
<reference evidence="2" key="1">
    <citation type="submission" date="2025-08" db="UniProtKB">
        <authorList>
            <consortium name="Ensembl"/>
        </authorList>
    </citation>
    <scope>IDENTIFICATION</scope>
</reference>
<protein>
    <submittedName>
        <fullName evidence="2">Uncharacterized protein</fullName>
    </submittedName>
</protein>
<dbReference type="AlphaFoldDB" id="A0A8D0A208"/>
<accession>A0A8D0A208</accession>
<sequence length="216" mass="25240">MMKISGRKINYGQSVPKHSLVLLYWFANTVDINNNNNNISLTFDPNSGDYGSHYYGNFERLLDRLPWGNRYYTIGNLHQETAMPLPRYVVHPPTEHMGGNRDRIIIRVREQNIVGQALQIDQVYITQHYEGPEHQGTPYDPDHTYQITTNLLRQIREFSAGANQQQLLHLRNLQHLSNTDQWPGVALLNALFCLHMFYFIVYYIIFLLNGVHVKLR</sequence>
<evidence type="ECO:0000313" key="3">
    <source>
        <dbReference type="Proteomes" id="UP000694568"/>
    </source>
</evidence>
<keyword evidence="3" id="KW-1185">Reference proteome</keyword>
<proteinExistence type="predicted"/>
<evidence type="ECO:0000313" key="2">
    <source>
        <dbReference type="Ensembl" id="ENSSLUP00000049644.1"/>
    </source>
</evidence>
<dbReference type="GeneTree" id="ENSGT00730000111690"/>
<dbReference type="Proteomes" id="UP000694568">
    <property type="component" value="Unplaced"/>
</dbReference>
<keyword evidence="1" id="KW-0812">Transmembrane</keyword>
<dbReference type="Ensembl" id="ENSSLUT00000051124.1">
    <property type="protein sequence ID" value="ENSSLUP00000049644.1"/>
    <property type="gene ID" value="ENSSLUG00000021663.1"/>
</dbReference>
<keyword evidence="1" id="KW-0472">Membrane</keyword>
<dbReference type="PANTHER" id="PTHR38706">
    <property type="entry name" value="SI:CH211-198C19.1-RELATED"/>
    <property type="match status" value="1"/>
</dbReference>
<reference evidence="2" key="2">
    <citation type="submission" date="2025-09" db="UniProtKB">
        <authorList>
            <consortium name="Ensembl"/>
        </authorList>
    </citation>
    <scope>IDENTIFICATION</scope>
</reference>